<reference evidence="2" key="1">
    <citation type="journal article" date="2019" name="Int. J. Syst. Evol. Microbiol.">
        <title>The Global Catalogue of Microorganisms (GCM) 10K type strain sequencing project: providing services to taxonomists for standard genome sequencing and annotation.</title>
        <authorList>
            <consortium name="The Broad Institute Genomics Platform"/>
            <consortium name="The Broad Institute Genome Sequencing Center for Infectious Disease"/>
            <person name="Wu L."/>
            <person name="Ma J."/>
        </authorList>
    </citation>
    <scope>NUCLEOTIDE SEQUENCE [LARGE SCALE GENOMIC DNA]</scope>
    <source>
        <strain evidence="2">JCM 17250</strain>
    </source>
</reference>
<accession>A0ABP7VXA4</accession>
<comment type="caution">
    <text evidence="1">The sequence shown here is derived from an EMBL/GenBank/DDBJ whole genome shotgun (WGS) entry which is preliminary data.</text>
</comment>
<organism evidence="1 2">
    <name type="scientific">Amphibacillus indicireducens</name>
    <dbReference type="NCBI Taxonomy" id="1076330"/>
    <lineage>
        <taxon>Bacteria</taxon>
        <taxon>Bacillati</taxon>
        <taxon>Bacillota</taxon>
        <taxon>Bacilli</taxon>
        <taxon>Bacillales</taxon>
        <taxon>Bacillaceae</taxon>
        <taxon>Amphibacillus</taxon>
    </lineage>
</organism>
<gene>
    <name evidence="1" type="ORF">GCM10022410_21370</name>
</gene>
<sequence>MTQILLYFCLRFPTISFILLYNCGNETKYFLMFFGMIRKIGLKNQLKISNKKENSFITTIITRFTTVKKA</sequence>
<proteinExistence type="predicted"/>
<evidence type="ECO:0000313" key="1">
    <source>
        <dbReference type="EMBL" id="GAA4076221.1"/>
    </source>
</evidence>
<protein>
    <submittedName>
        <fullName evidence="1">Uncharacterized protein</fullName>
    </submittedName>
</protein>
<evidence type="ECO:0000313" key="2">
    <source>
        <dbReference type="Proteomes" id="UP001501734"/>
    </source>
</evidence>
<dbReference type="EMBL" id="BAABDL010000118">
    <property type="protein sequence ID" value="GAA4076221.1"/>
    <property type="molecule type" value="Genomic_DNA"/>
</dbReference>
<name>A0ABP7VXA4_9BACI</name>
<keyword evidence="2" id="KW-1185">Reference proteome</keyword>
<dbReference type="Proteomes" id="UP001501734">
    <property type="component" value="Unassembled WGS sequence"/>
</dbReference>